<organism evidence="1 2">
    <name type="scientific">Trema orientale</name>
    <name type="common">Charcoal tree</name>
    <name type="synonym">Celtis orientalis</name>
    <dbReference type="NCBI Taxonomy" id="63057"/>
    <lineage>
        <taxon>Eukaryota</taxon>
        <taxon>Viridiplantae</taxon>
        <taxon>Streptophyta</taxon>
        <taxon>Embryophyta</taxon>
        <taxon>Tracheophyta</taxon>
        <taxon>Spermatophyta</taxon>
        <taxon>Magnoliopsida</taxon>
        <taxon>eudicotyledons</taxon>
        <taxon>Gunneridae</taxon>
        <taxon>Pentapetalae</taxon>
        <taxon>rosids</taxon>
        <taxon>fabids</taxon>
        <taxon>Rosales</taxon>
        <taxon>Cannabaceae</taxon>
        <taxon>Trema</taxon>
    </lineage>
</organism>
<keyword evidence="2" id="KW-1185">Reference proteome</keyword>
<protein>
    <submittedName>
        <fullName evidence="1">Uncharacterized protein</fullName>
    </submittedName>
</protein>
<reference evidence="2" key="1">
    <citation type="submission" date="2016-06" db="EMBL/GenBank/DDBJ databases">
        <title>Parallel loss of symbiosis genes in relatives of nitrogen-fixing non-legume Parasponia.</title>
        <authorList>
            <person name="Van Velzen R."/>
            <person name="Holmer R."/>
            <person name="Bu F."/>
            <person name="Rutten L."/>
            <person name="Van Zeijl A."/>
            <person name="Liu W."/>
            <person name="Santuari L."/>
            <person name="Cao Q."/>
            <person name="Sharma T."/>
            <person name="Shen D."/>
            <person name="Roswanjaya Y."/>
            <person name="Wardhani T."/>
            <person name="Kalhor M.S."/>
            <person name="Jansen J."/>
            <person name="Van den Hoogen J."/>
            <person name="Gungor B."/>
            <person name="Hartog M."/>
            <person name="Hontelez J."/>
            <person name="Verver J."/>
            <person name="Yang W.-C."/>
            <person name="Schijlen E."/>
            <person name="Repin R."/>
            <person name="Schilthuizen M."/>
            <person name="Schranz E."/>
            <person name="Heidstra R."/>
            <person name="Miyata K."/>
            <person name="Fedorova E."/>
            <person name="Kohlen W."/>
            <person name="Bisseling T."/>
            <person name="Smit S."/>
            <person name="Geurts R."/>
        </authorList>
    </citation>
    <scope>NUCLEOTIDE SEQUENCE [LARGE SCALE GENOMIC DNA]</scope>
    <source>
        <strain evidence="2">cv. RG33-2</strain>
    </source>
</reference>
<proteinExistence type="predicted"/>
<evidence type="ECO:0000313" key="1">
    <source>
        <dbReference type="EMBL" id="PON78891.1"/>
    </source>
</evidence>
<accession>A0A2P5E018</accession>
<name>A0A2P5E018_TREOI</name>
<dbReference type="AlphaFoldDB" id="A0A2P5E018"/>
<sequence length="96" mass="10644">MCDGLPSQRNNGFPLLFRTRFFIAYKSSIDHGAVATGAAVIVLLEEQGGGDHRMRIKPLGLLLRERESEREGYCALSASHIRPSSTNNSILQQPKF</sequence>
<evidence type="ECO:0000313" key="2">
    <source>
        <dbReference type="Proteomes" id="UP000237000"/>
    </source>
</evidence>
<comment type="caution">
    <text evidence="1">The sequence shown here is derived from an EMBL/GenBank/DDBJ whole genome shotgun (WGS) entry which is preliminary data.</text>
</comment>
<dbReference type="EMBL" id="JXTC01000239">
    <property type="protein sequence ID" value="PON78891.1"/>
    <property type="molecule type" value="Genomic_DNA"/>
</dbReference>
<dbReference type="Proteomes" id="UP000237000">
    <property type="component" value="Unassembled WGS sequence"/>
</dbReference>
<dbReference type="InParanoid" id="A0A2P5E018"/>
<gene>
    <name evidence="1" type="ORF">TorRG33x02_237190</name>
</gene>